<name>A0A7Y7IZY4_9PROT</name>
<protein>
    <submittedName>
        <fullName evidence="2">Membrane-bound PQQ-dependent dehydrogenase, glucose/quinate/shikimate family</fullName>
        <ecNumber evidence="2">1.1.5.2</ecNumber>
    </submittedName>
</protein>
<dbReference type="AlphaFoldDB" id="A0A7Y7IZY4"/>
<evidence type="ECO:0000313" key="3">
    <source>
        <dbReference type="Proteomes" id="UP000534870"/>
    </source>
</evidence>
<evidence type="ECO:0000256" key="1">
    <source>
        <dbReference type="SAM" id="Phobius"/>
    </source>
</evidence>
<feature type="transmembrane region" description="Helical" evidence="1">
    <location>
        <begin position="38"/>
        <end position="56"/>
    </location>
</feature>
<dbReference type="GO" id="GO:0008876">
    <property type="term" value="F:quinoprotein glucose dehydrogenase activity"/>
    <property type="evidence" value="ECO:0007669"/>
    <property type="project" value="UniProtKB-EC"/>
</dbReference>
<sequence length="124" mass="13175">MNMSQGLRPVLAITAAVCALIGLYLLAGGVWLTALGGSLYYVVAGIMLLVTAVLLLRRRQEALWVYAALLIGTMVWAVGEVGFDFWALAPRGDVLVPLGIWLLLPPVTRILGPATKAAHLPLGL</sequence>
<keyword evidence="1" id="KW-0812">Transmembrane</keyword>
<keyword evidence="1" id="KW-1133">Transmembrane helix</keyword>
<organism evidence="2 3">
    <name type="scientific">Nguyenibacter vanlangensis</name>
    <dbReference type="NCBI Taxonomy" id="1216886"/>
    <lineage>
        <taxon>Bacteria</taxon>
        <taxon>Pseudomonadati</taxon>
        <taxon>Pseudomonadota</taxon>
        <taxon>Alphaproteobacteria</taxon>
        <taxon>Acetobacterales</taxon>
        <taxon>Acetobacteraceae</taxon>
        <taxon>Nguyenibacter</taxon>
    </lineage>
</organism>
<dbReference type="Proteomes" id="UP000534870">
    <property type="component" value="Unassembled WGS sequence"/>
</dbReference>
<dbReference type="EMBL" id="JABXXP010000956">
    <property type="protein sequence ID" value="NVN13473.1"/>
    <property type="molecule type" value="Genomic_DNA"/>
</dbReference>
<feature type="non-terminal residue" evidence="2">
    <location>
        <position position="124"/>
    </location>
</feature>
<gene>
    <name evidence="2" type="ORF">HUK84_20430</name>
</gene>
<dbReference type="EC" id="1.1.5.2" evidence="2"/>
<feature type="transmembrane region" description="Helical" evidence="1">
    <location>
        <begin position="12"/>
        <end position="32"/>
    </location>
</feature>
<evidence type="ECO:0000313" key="2">
    <source>
        <dbReference type="EMBL" id="NVN13473.1"/>
    </source>
</evidence>
<keyword evidence="1" id="KW-0472">Membrane</keyword>
<keyword evidence="2" id="KW-0560">Oxidoreductase</keyword>
<comment type="caution">
    <text evidence="2">The sequence shown here is derived from an EMBL/GenBank/DDBJ whole genome shotgun (WGS) entry which is preliminary data.</text>
</comment>
<reference evidence="2 3" key="1">
    <citation type="submission" date="2020-06" db="EMBL/GenBank/DDBJ databases">
        <title>Description of novel acetic acid bacteria.</title>
        <authorList>
            <person name="Sombolestani A."/>
        </authorList>
    </citation>
    <scope>NUCLEOTIDE SEQUENCE [LARGE SCALE GENOMIC DNA]</scope>
    <source>
        <strain evidence="2 3">LMG 31431</strain>
    </source>
</reference>
<feature type="transmembrane region" description="Helical" evidence="1">
    <location>
        <begin position="63"/>
        <end position="88"/>
    </location>
</feature>
<accession>A0A7Y7IZY4</accession>
<proteinExistence type="predicted"/>